<sequence>MKNEDALENKVGFLIKILKYIIRESGFELVNRIELRDKQSGRCFK</sequence>
<organism evidence="1">
    <name type="scientific">Siphoviridae sp. ctGMq5</name>
    <dbReference type="NCBI Taxonomy" id="2826220"/>
    <lineage>
        <taxon>Viruses</taxon>
        <taxon>Duplodnaviria</taxon>
        <taxon>Heunggongvirae</taxon>
        <taxon>Uroviricota</taxon>
        <taxon>Caudoviricetes</taxon>
    </lineage>
</organism>
<accession>A0A8S5NNS2</accession>
<protein>
    <submittedName>
        <fullName evidence="1">Uncharacterized protein</fullName>
    </submittedName>
</protein>
<name>A0A8S5NNS2_9CAUD</name>
<proteinExistence type="predicted"/>
<dbReference type="EMBL" id="BK015206">
    <property type="protein sequence ID" value="DAD95922.1"/>
    <property type="molecule type" value="Genomic_DNA"/>
</dbReference>
<reference evidence="1" key="1">
    <citation type="journal article" date="2021" name="Proc. Natl. Acad. Sci. U.S.A.">
        <title>A Catalog of Tens of Thousands of Viruses from Human Metagenomes Reveals Hidden Associations with Chronic Diseases.</title>
        <authorList>
            <person name="Tisza M.J."/>
            <person name="Buck C.B."/>
        </authorList>
    </citation>
    <scope>NUCLEOTIDE SEQUENCE</scope>
    <source>
        <strain evidence="1">CtGMq5</strain>
    </source>
</reference>
<evidence type="ECO:0000313" key="1">
    <source>
        <dbReference type="EMBL" id="DAD95922.1"/>
    </source>
</evidence>